<dbReference type="PANTHER" id="PTHR42879:SF2">
    <property type="entry name" value="3-OXOACYL-[ACYL-CARRIER-PROTEIN] REDUCTASE FABG"/>
    <property type="match status" value="1"/>
</dbReference>
<evidence type="ECO:0000313" key="2">
    <source>
        <dbReference type="EMBL" id="PYI67601.1"/>
    </source>
</evidence>
<organism evidence="2 3">
    <name type="scientific">Arthrobacter livingstonensis</name>
    <dbReference type="NCBI Taxonomy" id="670078"/>
    <lineage>
        <taxon>Bacteria</taxon>
        <taxon>Bacillati</taxon>
        <taxon>Actinomycetota</taxon>
        <taxon>Actinomycetes</taxon>
        <taxon>Micrococcales</taxon>
        <taxon>Micrococcaceae</taxon>
        <taxon>Arthrobacter</taxon>
    </lineage>
</organism>
<accession>A0A2V5L7J9</accession>
<gene>
    <name evidence="2" type="ORF">CVV68_09135</name>
</gene>
<comment type="caution">
    <text evidence="2">The sequence shown here is derived from an EMBL/GenBank/DDBJ whole genome shotgun (WGS) entry which is preliminary data.</text>
</comment>
<protein>
    <submittedName>
        <fullName evidence="2">Oxidoreductase</fullName>
    </submittedName>
</protein>
<evidence type="ECO:0000313" key="3">
    <source>
        <dbReference type="Proteomes" id="UP000247832"/>
    </source>
</evidence>
<dbReference type="RefSeq" id="WP_110500701.1">
    <property type="nucleotide sequence ID" value="NZ_QJVD01000008.1"/>
</dbReference>
<dbReference type="InterPro" id="IPR036291">
    <property type="entry name" value="NAD(P)-bd_dom_sf"/>
</dbReference>
<name>A0A2V5L7J9_9MICC</name>
<sequence>MTQTPAPLVLVAGGSSAAGIAVAAALVSAGFRVLTVGSDAGRIGAAADLTGGAVPLECDLADPAAVAGLADTIHRDHGAVGGLVHLVGGWRGGKGLAAQSDTDWDFLHRSVLTTLRNTSRAFYDDIAASAAGRIAIVSSTSVTAPTLGNANYAAIKAAAETWVMALAAGLDAYGVIDAAARELLASASLAPAEAATGATPATTGADGDGPAAVVLVVKALVDDAMRAASPERKFPGFTDVADLGQTVVGLFSTPAAQLNGARIELN</sequence>
<comment type="similarity">
    <text evidence="1">Belongs to the short-chain dehydrogenases/reductases (SDR) family.</text>
</comment>
<dbReference type="PANTHER" id="PTHR42879">
    <property type="entry name" value="3-OXOACYL-(ACYL-CARRIER-PROTEIN) REDUCTASE"/>
    <property type="match status" value="1"/>
</dbReference>
<dbReference type="SUPFAM" id="SSF51735">
    <property type="entry name" value="NAD(P)-binding Rossmann-fold domains"/>
    <property type="match status" value="1"/>
</dbReference>
<evidence type="ECO:0000256" key="1">
    <source>
        <dbReference type="ARBA" id="ARBA00006484"/>
    </source>
</evidence>
<reference evidence="2 3" key="1">
    <citation type="submission" date="2018-05" db="EMBL/GenBank/DDBJ databases">
        <title>Genetic diversity of glacier-inhabiting Cryobacterium bacteria in China and description of Cryobacterium mengkeensis sp. nov. and Arthrobacter glacialis sp. nov.</title>
        <authorList>
            <person name="Liu Q."/>
            <person name="Xin Y.-H."/>
        </authorList>
    </citation>
    <scope>NUCLEOTIDE SEQUENCE [LARGE SCALE GENOMIC DNA]</scope>
    <source>
        <strain evidence="2 3">LI2</strain>
    </source>
</reference>
<keyword evidence="3" id="KW-1185">Reference proteome</keyword>
<dbReference type="Gene3D" id="3.40.50.720">
    <property type="entry name" value="NAD(P)-binding Rossmann-like Domain"/>
    <property type="match status" value="1"/>
</dbReference>
<dbReference type="EMBL" id="QJVD01000008">
    <property type="protein sequence ID" value="PYI67601.1"/>
    <property type="molecule type" value="Genomic_DNA"/>
</dbReference>
<dbReference type="Proteomes" id="UP000247832">
    <property type="component" value="Unassembled WGS sequence"/>
</dbReference>
<dbReference type="PRINTS" id="PR00081">
    <property type="entry name" value="GDHRDH"/>
</dbReference>
<dbReference type="InterPro" id="IPR002347">
    <property type="entry name" value="SDR_fam"/>
</dbReference>
<dbReference type="Pfam" id="PF00106">
    <property type="entry name" value="adh_short"/>
    <property type="match status" value="1"/>
</dbReference>
<dbReference type="OrthoDB" id="4773823at2"/>
<dbReference type="InterPro" id="IPR050259">
    <property type="entry name" value="SDR"/>
</dbReference>
<dbReference type="AlphaFoldDB" id="A0A2V5L7J9"/>
<proteinExistence type="inferred from homology"/>